<evidence type="ECO:0000313" key="4">
    <source>
        <dbReference type="Proteomes" id="UP001164761"/>
    </source>
</evidence>
<sequence>MKISFVEIQNFRRLKQCRIEFSDETTLFVGANNSGKTSAMDALGKFLANRHFLFNDITLANHAVIKSIGDEWGSSDCQMPESIDRWEGILPTLDVWLEVEDREIQYISHIIPTLKWRTGLLGTRFLLQPKDISKLFLEYREAYNAARETESIGENSEMTLWPKDLCEFIEKKLSTSFVLKAYILDPDKAHQDVPQKTIFEMECFSQNPLDGLIQVDMIEAQRGLSDPEFSRTEERIGGSLSTQLRSYYDKHLDPEKTPTPEDLDILHAMERATSAFNKNLSDKFSSAIAELEGLGYPGVSNPKITITTKVSATEALKHDSAVQYTLNTKDANEMKLPEKYNGLGYQNLISIVFQLMRFRDDWMQEGKAQREETDGGQRRAPLHLVLLEEPEAHLHMQVQQVFIRKAYDVLRNHAFLRSHPNFATQLIVSTHSSHIAREVKFANLRYFKRLPESEQCKVGTSKIVNLSEVFGKDDDTERFVTRYLQTTHCDLFFADAAILVEGAAESMLVPHFIRNGYPQLNERYITILSISGKHSHRLKTLIEKLCLTTLVITDLDSVEPYGHHRAARPERSKNLISSNFAITDWLMNEKSLDKLLDIPFKDKAFEFDTPYRYSVRIAYQTPVSVTFNGQQDIEALSSTFEDCLIYTNLPVFYKDETGHGIIKKAHDVMVSSKTFAELHETLYDTLRNSQSDKKAEFALDLIYSFDPNEITIPPYIGEGLDWLQEQIIL</sequence>
<dbReference type="Pfam" id="PF20469">
    <property type="entry name" value="OLD-like_TOPRIM"/>
    <property type="match status" value="1"/>
</dbReference>
<dbReference type="Proteomes" id="UP001164761">
    <property type="component" value="Chromosome"/>
</dbReference>
<proteinExistence type="predicted"/>
<dbReference type="InterPro" id="IPR034139">
    <property type="entry name" value="TOPRIM_OLD"/>
</dbReference>
<dbReference type="Gene3D" id="3.40.50.300">
    <property type="entry name" value="P-loop containing nucleotide triphosphate hydrolases"/>
    <property type="match status" value="1"/>
</dbReference>
<dbReference type="RefSeq" id="WP_268007959.1">
    <property type="nucleotide sequence ID" value="NZ_BSUT01000001.1"/>
</dbReference>
<evidence type="ECO:0000259" key="2">
    <source>
        <dbReference type="Pfam" id="PF20469"/>
    </source>
</evidence>
<feature type="domain" description="OLD protein-like TOPRIM" evidence="2">
    <location>
        <begin position="492"/>
        <end position="556"/>
    </location>
</feature>
<dbReference type="InterPro" id="IPR041685">
    <property type="entry name" value="AAA_GajA/Old/RecF-like"/>
</dbReference>
<evidence type="ECO:0000259" key="1">
    <source>
        <dbReference type="Pfam" id="PF13175"/>
    </source>
</evidence>
<evidence type="ECO:0000313" key="3">
    <source>
        <dbReference type="EMBL" id="WAH44059.1"/>
    </source>
</evidence>
<organism evidence="3 4">
    <name type="scientific">Alicyclobacillus fastidiosus</name>
    <dbReference type="NCBI Taxonomy" id="392011"/>
    <lineage>
        <taxon>Bacteria</taxon>
        <taxon>Bacillati</taxon>
        <taxon>Bacillota</taxon>
        <taxon>Bacilli</taxon>
        <taxon>Bacillales</taxon>
        <taxon>Alicyclobacillaceae</taxon>
        <taxon>Alicyclobacillus</taxon>
    </lineage>
</organism>
<dbReference type="EMBL" id="CP104067">
    <property type="protein sequence ID" value="WAH44059.1"/>
    <property type="molecule type" value="Genomic_DNA"/>
</dbReference>
<dbReference type="CDD" id="cd01026">
    <property type="entry name" value="TOPRIM_OLD"/>
    <property type="match status" value="1"/>
</dbReference>
<dbReference type="Pfam" id="PF13175">
    <property type="entry name" value="AAA_15"/>
    <property type="match status" value="1"/>
</dbReference>
<dbReference type="SUPFAM" id="SSF52540">
    <property type="entry name" value="P-loop containing nucleoside triphosphate hydrolases"/>
    <property type="match status" value="1"/>
</dbReference>
<dbReference type="InterPro" id="IPR051396">
    <property type="entry name" value="Bact_Antivir_Def_Nuclease"/>
</dbReference>
<gene>
    <name evidence="3" type="ORF">NZD89_12155</name>
</gene>
<feature type="domain" description="Endonuclease GajA/Old nuclease/RecF-like AAA" evidence="1">
    <location>
        <begin position="1"/>
        <end position="436"/>
    </location>
</feature>
<keyword evidence="4" id="KW-1185">Reference proteome</keyword>
<dbReference type="InterPro" id="IPR027417">
    <property type="entry name" value="P-loop_NTPase"/>
</dbReference>
<dbReference type="PANTHER" id="PTHR43581">
    <property type="entry name" value="ATP/GTP PHOSPHATASE"/>
    <property type="match status" value="1"/>
</dbReference>
<protein>
    <submittedName>
        <fullName evidence="3">AAA family ATPase</fullName>
    </submittedName>
</protein>
<name>A0ABY6ZME8_9BACL</name>
<accession>A0ABY6ZME8</accession>
<reference evidence="3" key="1">
    <citation type="submission" date="2022-08" db="EMBL/GenBank/DDBJ databases">
        <title>Alicyclobacillus fastidiosus DSM 17978, complete genome.</title>
        <authorList>
            <person name="Wang Q."/>
            <person name="Cai R."/>
            <person name="Wang Z."/>
        </authorList>
    </citation>
    <scope>NUCLEOTIDE SEQUENCE</scope>
    <source>
        <strain evidence="3">DSM 17978</strain>
    </source>
</reference>
<dbReference type="PANTHER" id="PTHR43581:SF2">
    <property type="entry name" value="EXCINUCLEASE ATPASE SUBUNIT"/>
    <property type="match status" value="1"/>
</dbReference>